<feature type="binding site" evidence="7">
    <location>
        <position position="286"/>
    </location>
    <ligand>
        <name>[4Fe-4S] cluster</name>
        <dbReference type="ChEBI" id="CHEBI:49883"/>
    </ligand>
</feature>
<keyword evidence="6 7" id="KW-0414">Isoprene biosynthesis</keyword>
<evidence type="ECO:0000259" key="8">
    <source>
        <dbReference type="Pfam" id="PF04551"/>
    </source>
</evidence>
<dbReference type="Gene3D" id="3.20.20.20">
    <property type="entry name" value="Dihydropteroate synthase-like"/>
    <property type="match status" value="1"/>
</dbReference>
<evidence type="ECO:0000313" key="11">
    <source>
        <dbReference type="Proteomes" id="UP001430306"/>
    </source>
</evidence>
<dbReference type="EC" id="1.17.7.3" evidence="7"/>
<name>A0ABS8NBE8_9BACT</name>
<comment type="similarity">
    <text evidence="7">Belongs to the IspG family.</text>
</comment>
<reference evidence="10" key="1">
    <citation type="submission" date="2021-11" db="EMBL/GenBank/DDBJ databases">
        <title>Genome sequence.</title>
        <authorList>
            <person name="Sun Q."/>
        </authorList>
    </citation>
    <scope>NUCLEOTIDE SEQUENCE</scope>
    <source>
        <strain evidence="10">JC740</strain>
    </source>
</reference>
<keyword evidence="11" id="KW-1185">Reference proteome</keyword>
<evidence type="ECO:0000313" key="10">
    <source>
        <dbReference type="EMBL" id="MCC9640848.1"/>
    </source>
</evidence>
<comment type="cofactor">
    <cofactor evidence="7">
        <name>[4Fe-4S] cluster</name>
        <dbReference type="ChEBI" id="CHEBI:49883"/>
    </cofactor>
    <text evidence="7">Binds 1 [4Fe-4S] cluster.</text>
</comment>
<dbReference type="NCBIfam" id="TIGR00612">
    <property type="entry name" value="ispG_gcpE"/>
    <property type="match status" value="1"/>
</dbReference>
<dbReference type="HAMAP" id="MF_00159">
    <property type="entry name" value="IspG"/>
    <property type="match status" value="1"/>
</dbReference>
<evidence type="ECO:0000259" key="9">
    <source>
        <dbReference type="Pfam" id="PF26540"/>
    </source>
</evidence>
<dbReference type="InterPro" id="IPR016425">
    <property type="entry name" value="IspG_bac"/>
</dbReference>
<keyword evidence="2 7" id="KW-0479">Metal-binding</keyword>
<gene>
    <name evidence="7 10" type="primary">ispG</name>
    <name evidence="10" type="ORF">LOC71_01065</name>
</gene>
<keyword evidence="1 7" id="KW-0004">4Fe-4S</keyword>
<dbReference type="PANTHER" id="PTHR30454:SF0">
    <property type="entry name" value="4-HYDROXY-3-METHYLBUT-2-EN-1-YL DIPHOSPHATE SYNTHASE (FERREDOXIN), CHLOROPLASTIC"/>
    <property type="match status" value="1"/>
</dbReference>
<dbReference type="Gene3D" id="3.30.413.10">
    <property type="entry name" value="Sulfite Reductase Hemoprotein, domain 1"/>
    <property type="match status" value="1"/>
</dbReference>
<feature type="domain" description="IspG TIM-barrel" evidence="8">
    <location>
        <begin position="8"/>
        <end position="256"/>
    </location>
</feature>
<comment type="catalytic activity">
    <reaction evidence="7">
        <text>(2E)-4-hydroxy-3-methylbut-2-enyl diphosphate + oxidized [flavodoxin] + H2O + 2 H(+) = 2-C-methyl-D-erythritol 2,4-cyclic diphosphate + reduced [flavodoxin]</text>
        <dbReference type="Rhea" id="RHEA:43604"/>
        <dbReference type="Rhea" id="RHEA-COMP:10622"/>
        <dbReference type="Rhea" id="RHEA-COMP:10623"/>
        <dbReference type="ChEBI" id="CHEBI:15377"/>
        <dbReference type="ChEBI" id="CHEBI:15378"/>
        <dbReference type="ChEBI" id="CHEBI:57618"/>
        <dbReference type="ChEBI" id="CHEBI:58210"/>
        <dbReference type="ChEBI" id="CHEBI:58483"/>
        <dbReference type="ChEBI" id="CHEBI:128753"/>
        <dbReference type="EC" id="1.17.7.3"/>
    </reaction>
</comment>
<dbReference type="PIRSF" id="PIRSF004640">
    <property type="entry name" value="IspG"/>
    <property type="match status" value="1"/>
</dbReference>
<evidence type="ECO:0000256" key="1">
    <source>
        <dbReference type="ARBA" id="ARBA00022485"/>
    </source>
</evidence>
<dbReference type="PANTHER" id="PTHR30454">
    <property type="entry name" value="4-HYDROXY-3-METHYLBUT-2-EN-1-YL DIPHOSPHATE SYNTHASE"/>
    <property type="match status" value="1"/>
</dbReference>
<protein>
    <recommendedName>
        <fullName evidence="7">4-hydroxy-3-methylbut-2-en-1-yl diphosphate synthase (flavodoxin)</fullName>
        <ecNumber evidence="7">1.17.7.3</ecNumber>
    </recommendedName>
    <alternativeName>
        <fullName evidence="7">1-hydroxy-2-methyl-2-(E)-butenyl 4-diphosphate synthase</fullName>
    </alternativeName>
</protein>
<dbReference type="GO" id="GO:0046429">
    <property type="term" value="F:4-hydroxy-3-methylbut-2-en-1-yl diphosphate synthase activity (ferredoxin)"/>
    <property type="evidence" value="ECO:0007669"/>
    <property type="project" value="UniProtKB-EC"/>
</dbReference>
<dbReference type="Pfam" id="PF26540">
    <property type="entry name" value="GcpE_C"/>
    <property type="match status" value="1"/>
</dbReference>
<feature type="binding site" evidence="7">
    <location>
        <position position="330"/>
    </location>
    <ligand>
        <name>[4Fe-4S] cluster</name>
        <dbReference type="ChEBI" id="CHEBI:49883"/>
    </ligand>
</feature>
<dbReference type="RefSeq" id="WP_230252941.1">
    <property type="nucleotide sequence ID" value="NZ_JAJKFV010000009.1"/>
</dbReference>
<comment type="caution">
    <text evidence="10">The sequence shown here is derived from an EMBL/GenBank/DDBJ whole genome shotgun (WGS) entry which is preliminary data.</text>
</comment>
<keyword evidence="3 7" id="KW-0560">Oxidoreductase</keyword>
<dbReference type="Proteomes" id="UP001430306">
    <property type="component" value="Unassembled WGS sequence"/>
</dbReference>
<sequence>MKISRNPTRPVTIGSILIGDGNPIAVQSMTATKTQDIDATVQQAEALHARGAGVVRIAVDSTKDAEALAEIRKQTNANLAVDLQENFRLAEHVAPHVDKIRYNPGHLYHHARELSWQEKVRYLIDIAGSNQCAVRIGVNCGSVDPAKKEKYADDDSITPMLESALEHCELVDSLGFHNFVVSLKDSDPSKVVQVNTLFAEKRPDVPLHLGVTEAGMPPDGIIKTRIAFEQLLGKGIGDTVRVSLTLPNPRKPEEIDAGKQIVDDIYAGRVRSVVKFDDSKLNIISCPSCSRVENEAFIDLAAKVKEMTTFAQEYSITIAVMGCRVNGPGETDDADLGLWCGPAKVNLKRGTEALGAFGYDEILPKLKQELDDLIAAKQ</sequence>
<evidence type="ECO:0000256" key="3">
    <source>
        <dbReference type="ARBA" id="ARBA00023002"/>
    </source>
</evidence>
<evidence type="ECO:0000256" key="6">
    <source>
        <dbReference type="ARBA" id="ARBA00023229"/>
    </source>
</evidence>
<comment type="function">
    <text evidence="7">Converts 2C-methyl-D-erythritol 2,4-cyclodiphosphate (ME-2,4cPP) into 1-hydroxy-2-methyl-2-(E)-butenyl 4-diphosphate.</text>
</comment>
<comment type="pathway">
    <text evidence="7">Isoprenoid biosynthesis; isopentenyl diphosphate biosynthesis via DXP pathway; isopentenyl diphosphate from 1-deoxy-D-xylulose 5-phosphate: step 5/6.</text>
</comment>
<feature type="binding site" evidence="7">
    <location>
        <position position="289"/>
    </location>
    <ligand>
        <name>[4Fe-4S] cluster</name>
        <dbReference type="ChEBI" id="CHEBI:49883"/>
    </ligand>
</feature>
<dbReference type="EMBL" id="JAJKFW010000003">
    <property type="protein sequence ID" value="MCC9640848.1"/>
    <property type="molecule type" value="Genomic_DNA"/>
</dbReference>
<proteinExistence type="inferred from homology"/>
<evidence type="ECO:0000256" key="7">
    <source>
        <dbReference type="HAMAP-Rule" id="MF_00159"/>
    </source>
</evidence>
<dbReference type="InterPro" id="IPR058579">
    <property type="entry name" value="IspG_C"/>
</dbReference>
<evidence type="ECO:0000256" key="2">
    <source>
        <dbReference type="ARBA" id="ARBA00022723"/>
    </source>
</evidence>
<dbReference type="InterPro" id="IPR045854">
    <property type="entry name" value="NO2/SO3_Rdtase_4Fe4S_sf"/>
</dbReference>
<keyword evidence="4 7" id="KW-0408">Iron</keyword>
<organism evidence="10 11">
    <name type="scientific">Rhodopirellula halodulae</name>
    <dbReference type="NCBI Taxonomy" id="2894198"/>
    <lineage>
        <taxon>Bacteria</taxon>
        <taxon>Pseudomonadati</taxon>
        <taxon>Planctomycetota</taxon>
        <taxon>Planctomycetia</taxon>
        <taxon>Pirellulales</taxon>
        <taxon>Pirellulaceae</taxon>
        <taxon>Rhodopirellula</taxon>
    </lineage>
</organism>
<evidence type="ECO:0000256" key="4">
    <source>
        <dbReference type="ARBA" id="ARBA00023004"/>
    </source>
</evidence>
<keyword evidence="5 7" id="KW-0411">Iron-sulfur</keyword>
<evidence type="ECO:0000256" key="5">
    <source>
        <dbReference type="ARBA" id="ARBA00023014"/>
    </source>
</evidence>
<accession>A0ABS8NBE8</accession>
<dbReference type="InterPro" id="IPR058578">
    <property type="entry name" value="IspG_TIM"/>
</dbReference>
<dbReference type="Pfam" id="PF04551">
    <property type="entry name" value="GcpE"/>
    <property type="match status" value="1"/>
</dbReference>
<feature type="binding site" evidence="7">
    <location>
        <position position="323"/>
    </location>
    <ligand>
        <name>[4Fe-4S] cluster</name>
        <dbReference type="ChEBI" id="CHEBI:49883"/>
    </ligand>
</feature>
<feature type="domain" description="IspG C-terminal" evidence="9">
    <location>
        <begin position="282"/>
        <end position="371"/>
    </location>
</feature>
<dbReference type="InterPro" id="IPR004588">
    <property type="entry name" value="IspG_bac-typ"/>
</dbReference>
<dbReference type="InterPro" id="IPR011005">
    <property type="entry name" value="Dihydropteroate_synth-like_sf"/>
</dbReference>